<evidence type="ECO:0000259" key="4">
    <source>
        <dbReference type="PROSITE" id="PS50048"/>
    </source>
</evidence>
<dbReference type="GO" id="GO:0008270">
    <property type="term" value="F:zinc ion binding"/>
    <property type="evidence" value="ECO:0007669"/>
    <property type="project" value="InterPro"/>
</dbReference>
<dbReference type="Proteomes" id="UP000270866">
    <property type="component" value="Unassembled WGS sequence"/>
</dbReference>
<dbReference type="Pfam" id="PF00172">
    <property type="entry name" value="Zn_clus"/>
    <property type="match status" value="1"/>
</dbReference>
<evidence type="ECO:0000256" key="2">
    <source>
        <dbReference type="ARBA" id="ARBA00023242"/>
    </source>
</evidence>
<feature type="region of interest" description="Disordered" evidence="3">
    <location>
        <begin position="17"/>
        <end position="43"/>
    </location>
</feature>
<evidence type="ECO:0000313" key="6">
    <source>
        <dbReference type="Proteomes" id="UP000270866"/>
    </source>
</evidence>
<dbReference type="SUPFAM" id="SSF57701">
    <property type="entry name" value="Zn2/Cys6 DNA-binding domain"/>
    <property type="match status" value="1"/>
</dbReference>
<dbReference type="CDD" id="cd00067">
    <property type="entry name" value="GAL4"/>
    <property type="match status" value="1"/>
</dbReference>
<keyword evidence="1" id="KW-0479">Metal-binding</keyword>
<dbReference type="CDD" id="cd12148">
    <property type="entry name" value="fungal_TF_MHR"/>
    <property type="match status" value="1"/>
</dbReference>
<dbReference type="InterPro" id="IPR007219">
    <property type="entry name" value="XnlR_reg_dom"/>
</dbReference>
<dbReference type="PROSITE" id="PS50048">
    <property type="entry name" value="ZN2_CY6_FUNGAL_2"/>
    <property type="match status" value="1"/>
</dbReference>
<dbReference type="Gene3D" id="4.10.240.10">
    <property type="entry name" value="Zn(2)-C6 fungal-type DNA-binding domain"/>
    <property type="match status" value="1"/>
</dbReference>
<name>A0A3L6MP70_FUSOX</name>
<reference evidence="5 6" key="1">
    <citation type="journal article" date="2018" name="Sci. Rep.">
        <title>Characterisation of pathogen-specific regions and novel effector candidates in Fusarium oxysporum f. sp. cepae.</title>
        <authorList>
            <person name="Armitage A.D."/>
            <person name="Taylor A."/>
            <person name="Sobczyk M.K."/>
            <person name="Baxter L."/>
            <person name="Greenfield B.P."/>
            <person name="Bates H.J."/>
            <person name="Wilson F."/>
            <person name="Jackson A.C."/>
            <person name="Ott S."/>
            <person name="Harrison R.J."/>
            <person name="Clarkson J.P."/>
        </authorList>
    </citation>
    <scope>NUCLEOTIDE SEQUENCE [LARGE SCALE GENOMIC DNA]</scope>
    <source>
        <strain evidence="5 6">FoC_Fus2</strain>
    </source>
</reference>
<feature type="domain" description="Zn(2)-C6 fungal-type" evidence="4">
    <location>
        <begin position="45"/>
        <end position="74"/>
    </location>
</feature>
<dbReference type="SMART" id="SM00066">
    <property type="entry name" value="GAL4"/>
    <property type="match status" value="1"/>
</dbReference>
<evidence type="ECO:0000313" key="5">
    <source>
        <dbReference type="EMBL" id="RKK06561.1"/>
    </source>
</evidence>
<comment type="caution">
    <text evidence="5">The sequence shown here is derived from an EMBL/GenBank/DDBJ whole genome shotgun (WGS) entry which is preliminary data.</text>
</comment>
<proteinExistence type="predicted"/>
<dbReference type="InterPro" id="IPR001138">
    <property type="entry name" value="Zn2Cys6_DnaBD"/>
</dbReference>
<dbReference type="GO" id="GO:0003677">
    <property type="term" value="F:DNA binding"/>
    <property type="evidence" value="ECO:0007669"/>
    <property type="project" value="InterPro"/>
</dbReference>
<feature type="compositionally biased region" description="Low complexity" evidence="3">
    <location>
        <begin position="32"/>
        <end position="43"/>
    </location>
</feature>
<dbReference type="EMBL" id="MRCU01000020">
    <property type="protein sequence ID" value="RKK06561.1"/>
    <property type="molecule type" value="Genomic_DNA"/>
</dbReference>
<protein>
    <recommendedName>
        <fullName evidence="4">Zn(2)-C6 fungal-type domain-containing protein</fullName>
    </recommendedName>
</protein>
<dbReference type="InterPro" id="IPR036864">
    <property type="entry name" value="Zn2-C6_fun-type_DNA-bd_sf"/>
</dbReference>
<dbReference type="GO" id="GO:0006351">
    <property type="term" value="P:DNA-templated transcription"/>
    <property type="evidence" value="ECO:0007669"/>
    <property type="project" value="InterPro"/>
</dbReference>
<keyword evidence="2" id="KW-0539">Nucleus</keyword>
<gene>
    <name evidence="5" type="ORF">BFJ65_g18459</name>
</gene>
<accession>A0A3L6MP70</accession>
<dbReference type="GO" id="GO:0000981">
    <property type="term" value="F:DNA-binding transcription factor activity, RNA polymerase II-specific"/>
    <property type="evidence" value="ECO:0007669"/>
    <property type="project" value="InterPro"/>
</dbReference>
<dbReference type="PANTHER" id="PTHR47431">
    <property type="entry name" value="ZN(II)2CYS6 TRANSCRIPTION FACTOR (EUROFUNG)-RELATED"/>
    <property type="match status" value="1"/>
</dbReference>
<dbReference type="AlphaFoldDB" id="A0A3L6MP70"/>
<evidence type="ECO:0000256" key="1">
    <source>
        <dbReference type="ARBA" id="ARBA00022723"/>
    </source>
</evidence>
<evidence type="ECO:0000256" key="3">
    <source>
        <dbReference type="SAM" id="MobiDB-lite"/>
    </source>
</evidence>
<organism evidence="5 6">
    <name type="scientific">Fusarium oxysporum f. sp. cepae</name>
    <dbReference type="NCBI Taxonomy" id="396571"/>
    <lineage>
        <taxon>Eukaryota</taxon>
        <taxon>Fungi</taxon>
        <taxon>Dikarya</taxon>
        <taxon>Ascomycota</taxon>
        <taxon>Pezizomycotina</taxon>
        <taxon>Sordariomycetes</taxon>
        <taxon>Hypocreomycetidae</taxon>
        <taxon>Hypocreales</taxon>
        <taxon>Nectriaceae</taxon>
        <taxon>Fusarium</taxon>
        <taxon>Fusarium oxysporum species complex</taxon>
    </lineage>
</organism>
<dbReference type="Pfam" id="PF04082">
    <property type="entry name" value="Fungal_trans"/>
    <property type="match status" value="1"/>
</dbReference>
<feature type="region of interest" description="Disordered" evidence="3">
    <location>
        <begin position="77"/>
        <end position="110"/>
    </location>
</feature>
<sequence>MAGSDTRLYFASMVSDPASQGGLLSETSPQIGSESHGTSSSRSGACLTCRARHVKCSGQQPCSRSSNSNSECVYVTSRRGRKDGGRPTSLSALDVPTKSPNPVLMESNTSSPAKPIGFDGHLSHVGGDQVPERSLIELCLDAFYHHFHQAHPFVLPKRHFALVSEGNREPLLAAMRWIGSFYLNVGIFRDVLFHEAYRLSYRSGHSEDGFLIQALILLVIGLDGSGELERARAVLADAARLAVQMSLNTNDYAASNGRGMPILEESWRRTWWDLFVVDSMVAGIHRDTNFLLFEVPTDVALPCEEHDYFEGNIPQPVYLENLEDSQFSGDECKFSSFAYRISSARILGKFIRSPPISGFEDENLIRIEALLTNWWLSLPRHKRDTYLEGGRFDEMMFQAHMIMHLISILLHQQHSQLDLSLVQEINACTSHRPVPCQEALNTHTTHTIQSANKISKMITSPTPLFSHTHFFGCVVSFSSRIHLSKWALYSTQQDEDEIRQQIRLSMGALREMAEVWKAAEKSADQVNRVAQRLYRAKKEQQIPSQSSLGGFLNDVLGSSAVVDDTILGEAEAMNGGGAGQALYARSLEDSQVPISWQPTLHDI</sequence>
<dbReference type="PANTHER" id="PTHR47431:SF1">
    <property type="entry name" value="ZN(II)2CYS6 TRANSCRIPTION FACTOR (EUROFUNG)"/>
    <property type="match status" value="1"/>
</dbReference>